<dbReference type="OrthoDB" id="333815at2"/>
<comment type="caution">
    <text evidence="2">The sequence shown here is derived from an EMBL/GenBank/DDBJ whole genome shotgun (WGS) entry which is preliminary data.</text>
</comment>
<accession>A0A2P2E4P1</accession>
<proteinExistence type="predicted"/>
<protein>
    <submittedName>
        <fullName evidence="2">Uncharacterized protein</fullName>
    </submittedName>
</protein>
<evidence type="ECO:0000256" key="1">
    <source>
        <dbReference type="SAM" id="Phobius"/>
    </source>
</evidence>
<keyword evidence="3" id="KW-1185">Reference proteome</keyword>
<reference evidence="2 3" key="1">
    <citation type="submission" date="2018-02" db="EMBL/GenBank/DDBJ databases">
        <title>Novel Leptospira species isolated from soil and water in Japan.</title>
        <authorList>
            <person name="Nakao R."/>
            <person name="Masuzawa T."/>
        </authorList>
    </citation>
    <scope>NUCLEOTIDE SEQUENCE [LARGE SCALE GENOMIC DNA]</scope>
    <source>
        <strain evidence="2 3">YH101</strain>
    </source>
</reference>
<keyword evidence="1" id="KW-0472">Membrane</keyword>
<keyword evidence="1" id="KW-1133">Transmembrane helix</keyword>
<dbReference type="RefSeq" id="WP_108978237.1">
    <property type="nucleotide sequence ID" value="NZ_BFBB01000009.1"/>
</dbReference>
<dbReference type="EMBL" id="BFBB01000009">
    <property type="protein sequence ID" value="GBF51843.1"/>
    <property type="molecule type" value="Genomic_DNA"/>
</dbReference>
<name>A0A2P2E4P1_9LEPT</name>
<evidence type="ECO:0000313" key="2">
    <source>
        <dbReference type="EMBL" id="GBF51843.1"/>
    </source>
</evidence>
<keyword evidence="1" id="KW-0812">Transmembrane</keyword>
<dbReference type="Proteomes" id="UP000245133">
    <property type="component" value="Unassembled WGS sequence"/>
</dbReference>
<gene>
    <name evidence="2" type="ORF">LPTSP4_33810</name>
</gene>
<dbReference type="AlphaFoldDB" id="A0A2P2E4P1"/>
<evidence type="ECO:0000313" key="3">
    <source>
        <dbReference type="Proteomes" id="UP000245133"/>
    </source>
</evidence>
<organism evidence="2 3">
    <name type="scientific">Leptospira ryugenii</name>
    <dbReference type="NCBI Taxonomy" id="1917863"/>
    <lineage>
        <taxon>Bacteria</taxon>
        <taxon>Pseudomonadati</taxon>
        <taxon>Spirochaetota</taxon>
        <taxon>Spirochaetia</taxon>
        <taxon>Leptospirales</taxon>
        <taxon>Leptospiraceae</taxon>
        <taxon>Leptospira</taxon>
    </lineage>
</organism>
<sequence length="147" mass="16777">MFKKYYKVFYLLGFLAMPVFILLLVYGYVYINQLASEDLHWGHNQAFAFAQAQREGKLILLSVTKKPCEALIGLECGEGKPDLGVYVLLNLSPSQKDFSQLITDDRFLEIKSGSLPRYYLLNTTGEVRYNSAQLPAIEDMQNLPKKE</sequence>
<feature type="transmembrane region" description="Helical" evidence="1">
    <location>
        <begin position="9"/>
        <end position="31"/>
    </location>
</feature>